<feature type="domain" description="Zn(2)-C6 fungal-type" evidence="9">
    <location>
        <begin position="45"/>
        <end position="78"/>
    </location>
</feature>
<feature type="compositionally biased region" description="Polar residues" evidence="8">
    <location>
        <begin position="155"/>
        <end position="167"/>
    </location>
</feature>
<feature type="compositionally biased region" description="Gly residues" evidence="8">
    <location>
        <begin position="933"/>
        <end position="943"/>
    </location>
</feature>
<dbReference type="GO" id="GO:0008270">
    <property type="term" value="F:zinc ion binding"/>
    <property type="evidence" value="ECO:0007669"/>
    <property type="project" value="InterPro"/>
</dbReference>
<dbReference type="GO" id="GO:0006351">
    <property type="term" value="P:DNA-templated transcription"/>
    <property type="evidence" value="ECO:0007669"/>
    <property type="project" value="InterPro"/>
</dbReference>
<name>A0A261Y5J5_9FUNG</name>
<evidence type="ECO:0000256" key="1">
    <source>
        <dbReference type="ARBA" id="ARBA00004123"/>
    </source>
</evidence>
<dbReference type="Gene3D" id="4.10.240.10">
    <property type="entry name" value="Zn(2)-C6 fungal-type DNA-binding domain"/>
    <property type="match status" value="1"/>
</dbReference>
<dbReference type="GO" id="GO:0005634">
    <property type="term" value="C:nucleus"/>
    <property type="evidence" value="ECO:0007669"/>
    <property type="project" value="UniProtKB-SubCell"/>
</dbReference>
<dbReference type="AlphaFoldDB" id="A0A261Y5J5"/>
<dbReference type="GO" id="GO:0000981">
    <property type="term" value="F:DNA-binding transcription factor activity, RNA polymerase II-specific"/>
    <property type="evidence" value="ECO:0007669"/>
    <property type="project" value="InterPro"/>
</dbReference>
<feature type="compositionally biased region" description="Polar residues" evidence="8">
    <location>
        <begin position="130"/>
        <end position="141"/>
    </location>
</feature>
<dbReference type="CDD" id="cd00067">
    <property type="entry name" value="GAL4"/>
    <property type="match status" value="1"/>
</dbReference>
<dbReference type="EMBL" id="MVBO01000008">
    <property type="protein sequence ID" value="OZJ05910.1"/>
    <property type="molecule type" value="Genomic_DNA"/>
</dbReference>
<feature type="compositionally biased region" description="Polar residues" evidence="8">
    <location>
        <begin position="177"/>
        <end position="201"/>
    </location>
</feature>
<evidence type="ECO:0000256" key="8">
    <source>
        <dbReference type="SAM" id="MobiDB-lite"/>
    </source>
</evidence>
<dbReference type="PANTHER" id="PTHR31313:SF79">
    <property type="entry name" value="C6 FINGER DOMAIN-CONTAINING PROTEIN"/>
    <property type="match status" value="1"/>
</dbReference>
<keyword evidence="5" id="KW-0238">DNA-binding</keyword>
<dbReference type="Pfam" id="PF04082">
    <property type="entry name" value="Fungal_trans"/>
    <property type="match status" value="1"/>
</dbReference>
<evidence type="ECO:0000259" key="9">
    <source>
        <dbReference type="PROSITE" id="PS50048"/>
    </source>
</evidence>
<dbReference type="InterPro" id="IPR051615">
    <property type="entry name" value="Transcr_Regulatory_Elem"/>
</dbReference>
<feature type="region of interest" description="Disordered" evidence="8">
    <location>
        <begin position="130"/>
        <end position="245"/>
    </location>
</feature>
<gene>
    <name evidence="10" type="ORF">BZG36_01192</name>
</gene>
<keyword evidence="2" id="KW-0479">Metal-binding</keyword>
<dbReference type="Pfam" id="PF00172">
    <property type="entry name" value="Zn_clus"/>
    <property type="match status" value="1"/>
</dbReference>
<evidence type="ECO:0000256" key="7">
    <source>
        <dbReference type="ARBA" id="ARBA00023242"/>
    </source>
</evidence>
<evidence type="ECO:0000256" key="5">
    <source>
        <dbReference type="ARBA" id="ARBA00023125"/>
    </source>
</evidence>
<keyword evidence="11" id="KW-1185">Reference proteome</keyword>
<dbReference type="SUPFAM" id="SSF57701">
    <property type="entry name" value="Zn2/Cys6 DNA-binding domain"/>
    <property type="match status" value="1"/>
</dbReference>
<feature type="region of interest" description="Disordered" evidence="8">
    <location>
        <begin position="294"/>
        <end position="313"/>
    </location>
</feature>
<feature type="compositionally biased region" description="Low complexity" evidence="8">
    <location>
        <begin position="202"/>
        <end position="217"/>
    </location>
</feature>
<evidence type="ECO:0000256" key="4">
    <source>
        <dbReference type="ARBA" id="ARBA00023015"/>
    </source>
</evidence>
<organism evidence="10 11">
    <name type="scientific">Bifiguratus adelaidae</name>
    <dbReference type="NCBI Taxonomy" id="1938954"/>
    <lineage>
        <taxon>Eukaryota</taxon>
        <taxon>Fungi</taxon>
        <taxon>Fungi incertae sedis</taxon>
        <taxon>Mucoromycota</taxon>
        <taxon>Mucoromycotina</taxon>
        <taxon>Endogonomycetes</taxon>
        <taxon>Endogonales</taxon>
        <taxon>Endogonales incertae sedis</taxon>
        <taxon>Bifiguratus</taxon>
    </lineage>
</organism>
<evidence type="ECO:0000313" key="11">
    <source>
        <dbReference type="Proteomes" id="UP000242875"/>
    </source>
</evidence>
<comment type="subcellular location">
    <subcellularLocation>
        <location evidence="1">Nucleus</location>
    </subcellularLocation>
</comment>
<reference evidence="10 11" key="1">
    <citation type="journal article" date="2017" name="Mycologia">
        <title>Bifiguratus adelaidae, gen. et sp. nov., a new member of Mucoromycotina in endophytic and soil-dwelling habitats.</title>
        <authorList>
            <person name="Torres-Cruz T.J."/>
            <person name="Billingsley Tobias T.L."/>
            <person name="Almatruk M."/>
            <person name="Hesse C."/>
            <person name="Kuske C.R."/>
            <person name="Desiro A."/>
            <person name="Benucci G.M."/>
            <person name="Bonito G."/>
            <person name="Stajich J.E."/>
            <person name="Dunlap C."/>
            <person name="Arnold A.E."/>
            <person name="Porras-Alfaro A."/>
        </authorList>
    </citation>
    <scope>NUCLEOTIDE SEQUENCE [LARGE SCALE GENOMIC DNA]</scope>
    <source>
        <strain evidence="10 11">AZ0501</strain>
    </source>
</reference>
<feature type="compositionally biased region" description="Polar residues" evidence="8">
    <location>
        <begin position="218"/>
        <end position="238"/>
    </location>
</feature>
<protein>
    <recommendedName>
        <fullName evidence="9">Zn(2)-C6 fungal-type domain-containing protein</fullName>
    </recommendedName>
</protein>
<feature type="region of interest" description="Disordered" evidence="8">
    <location>
        <begin position="923"/>
        <end position="943"/>
    </location>
</feature>
<dbReference type="SMART" id="SM00066">
    <property type="entry name" value="GAL4"/>
    <property type="match status" value="1"/>
</dbReference>
<comment type="caution">
    <text evidence="10">The sequence shown here is derived from an EMBL/GenBank/DDBJ whole genome shotgun (WGS) entry which is preliminary data.</text>
</comment>
<evidence type="ECO:0000256" key="6">
    <source>
        <dbReference type="ARBA" id="ARBA00023163"/>
    </source>
</evidence>
<keyword evidence="4" id="KW-0805">Transcription regulation</keyword>
<evidence type="ECO:0000313" key="10">
    <source>
        <dbReference type="EMBL" id="OZJ05910.1"/>
    </source>
</evidence>
<keyword evidence="3" id="KW-0862">Zinc</keyword>
<dbReference type="CDD" id="cd12148">
    <property type="entry name" value="fungal_TF_MHR"/>
    <property type="match status" value="1"/>
</dbReference>
<dbReference type="PROSITE" id="PS50048">
    <property type="entry name" value="ZN2_CY6_FUNGAL_2"/>
    <property type="match status" value="1"/>
</dbReference>
<accession>A0A261Y5J5</accession>
<dbReference type="InterPro" id="IPR007219">
    <property type="entry name" value="XnlR_reg_dom"/>
</dbReference>
<feature type="compositionally biased region" description="Basic and acidic residues" evidence="8">
    <location>
        <begin position="142"/>
        <end position="154"/>
    </location>
</feature>
<keyword evidence="6" id="KW-0804">Transcription</keyword>
<dbReference type="InterPro" id="IPR001138">
    <property type="entry name" value="Zn2Cys6_DnaBD"/>
</dbReference>
<evidence type="ECO:0000256" key="2">
    <source>
        <dbReference type="ARBA" id="ARBA00022723"/>
    </source>
</evidence>
<dbReference type="OrthoDB" id="2262349at2759"/>
<dbReference type="GO" id="GO:0003677">
    <property type="term" value="F:DNA binding"/>
    <property type="evidence" value="ECO:0007669"/>
    <property type="project" value="UniProtKB-KW"/>
</dbReference>
<sequence>MSAAVDGAGSKRASASGDMPNPKVEFHFIDMDDPARYKRLKVSRACDFCRKRKTKCDVAGPAGGTCSNCARNGRRCTFTEATNANSGSPPADRVKSYGQSSFATSLSLPHRSKPINSEFSQTVDSFTSSSAVSAHYQQRPSIDSKSHLQHRDNSTESVPFAQQTAQAHGQDKLSYPSFHSPSQPQPKSVSANQQQQLDNYISSQVSHSTTSTPSSQPNGYSTVESVSTDNSDNQSDTYISPDYSPVLPSMELQLDPLEAEEVIPRLSAFLGKLVITVDGRAAYASHTAISPKLASSIPNSQQPPPLPSSKADLSLTPFHELHPQDMIYLSPFQLAYHPIPELEQHLLGVYFRNVHPYMPILYKAHHLRQAQVAADKVPVLLRYAMMAAASPFSDHPRIASFAGPDGAPGGVFYEKAKAMLDTYLDVPRLSSLQALLLLVKYQEYIRKRGFTLRTRLLLNNCVQMMSELELVRMAKASTSVDPMTIELSRRTYWQIYIFDRLCSISQGRLCLVDELETGPPFPSPFLGEDNFLDRQTLQLFIESIKIIQLNTRVIRWIREAKEAGAITYGLGGTSAVHNVTMSSNAPYQSNGLSGSSLSLVPISCSTLDEQLLEWQRNLPPDLQPDYNYRFDINGSANGGQDAASSYTPIMNPATVQLHMIFEITRIMLHRACFGRPVPMIPHVDICRQSALNITFLADVMESVGDGNGLPQSGSLRAFQKPARGVYSTLYGLALACHVYLVTVCMSRDAGIMSTSLRTMYESLRIMGRLTGVCGLGELTETIRRLEDSIIKGSLQEAVNQSKVAFRSNPNPRSRKVSNRGVNNVGVGFQGDMESTLNDSTPDSISDGYNSSSLLAPSHGLDESAFTTHGEMYDVNSNPWAAYDNPMHLDLHDSLHGHTLAMNVGTETWNWMLGFNKAVESSERPLGLQRTPPGIGGVVGVDQS</sequence>
<proteinExistence type="predicted"/>
<feature type="region of interest" description="Disordered" evidence="8">
    <location>
        <begin position="1"/>
        <end position="22"/>
    </location>
</feature>
<evidence type="ECO:0000256" key="3">
    <source>
        <dbReference type="ARBA" id="ARBA00022833"/>
    </source>
</evidence>
<dbReference type="PROSITE" id="PS00463">
    <property type="entry name" value="ZN2_CY6_FUNGAL_1"/>
    <property type="match status" value="1"/>
</dbReference>
<dbReference type="Proteomes" id="UP000242875">
    <property type="component" value="Unassembled WGS sequence"/>
</dbReference>
<dbReference type="InterPro" id="IPR036864">
    <property type="entry name" value="Zn2-C6_fun-type_DNA-bd_sf"/>
</dbReference>
<dbReference type="PANTHER" id="PTHR31313">
    <property type="entry name" value="TY1 ENHANCER ACTIVATOR"/>
    <property type="match status" value="1"/>
</dbReference>
<keyword evidence="7" id="KW-0539">Nucleus</keyword>